<proteinExistence type="predicted"/>
<comment type="caution">
    <text evidence="1">The sequence shown here is derived from an EMBL/GenBank/DDBJ whole genome shotgun (WGS) entry which is preliminary data.</text>
</comment>
<evidence type="ECO:0000313" key="1">
    <source>
        <dbReference type="EMBL" id="KAF9782971.1"/>
    </source>
</evidence>
<organism evidence="1 2">
    <name type="scientific">Thelephora terrestris</name>
    <dbReference type="NCBI Taxonomy" id="56493"/>
    <lineage>
        <taxon>Eukaryota</taxon>
        <taxon>Fungi</taxon>
        <taxon>Dikarya</taxon>
        <taxon>Basidiomycota</taxon>
        <taxon>Agaricomycotina</taxon>
        <taxon>Agaricomycetes</taxon>
        <taxon>Thelephorales</taxon>
        <taxon>Thelephoraceae</taxon>
        <taxon>Thelephora</taxon>
    </lineage>
</organism>
<dbReference type="AlphaFoldDB" id="A0A9P6L5G1"/>
<accession>A0A9P6L5G1</accession>
<sequence>MICDGSHGRKPLLPSTDAESSCIMYHASWPSVTPSECGVGRQSGVGAPAFGVFFDHLDETPLLHRYRANLVGANHASVATQAPNAQSIWREQSATFSRARPSGVVRLSASESTTFNKMSLRSQAVPSACEVDMNADVRDMPDTNWLQHRRVFIEPDTYFVHLSVKPQPEHPSSKEHRHALQSLLVRLRSSVSISPKTFESEGELNTVISSPLGYDCETSSGPMLTIGEEFLAHGRRFDKFPGGGGSGRGFEISVVVIESHGYRSLGAKLR</sequence>
<dbReference type="EMBL" id="WIUZ02000011">
    <property type="protein sequence ID" value="KAF9782971.1"/>
    <property type="molecule type" value="Genomic_DNA"/>
</dbReference>
<reference evidence="1" key="1">
    <citation type="journal article" date="2020" name="Nat. Commun.">
        <title>Large-scale genome sequencing of mycorrhizal fungi provides insights into the early evolution of symbiotic traits.</title>
        <authorList>
            <person name="Miyauchi S."/>
            <person name="Kiss E."/>
            <person name="Kuo A."/>
            <person name="Drula E."/>
            <person name="Kohler A."/>
            <person name="Sanchez-Garcia M."/>
            <person name="Morin E."/>
            <person name="Andreopoulos B."/>
            <person name="Barry K.W."/>
            <person name="Bonito G."/>
            <person name="Buee M."/>
            <person name="Carver A."/>
            <person name="Chen C."/>
            <person name="Cichocki N."/>
            <person name="Clum A."/>
            <person name="Culley D."/>
            <person name="Crous P.W."/>
            <person name="Fauchery L."/>
            <person name="Girlanda M."/>
            <person name="Hayes R.D."/>
            <person name="Keri Z."/>
            <person name="LaButti K."/>
            <person name="Lipzen A."/>
            <person name="Lombard V."/>
            <person name="Magnuson J."/>
            <person name="Maillard F."/>
            <person name="Murat C."/>
            <person name="Nolan M."/>
            <person name="Ohm R.A."/>
            <person name="Pangilinan J."/>
            <person name="Pereira M.F."/>
            <person name="Perotto S."/>
            <person name="Peter M."/>
            <person name="Pfister S."/>
            <person name="Riley R."/>
            <person name="Sitrit Y."/>
            <person name="Stielow J.B."/>
            <person name="Szollosi G."/>
            <person name="Zifcakova L."/>
            <person name="Stursova M."/>
            <person name="Spatafora J.W."/>
            <person name="Tedersoo L."/>
            <person name="Vaario L.M."/>
            <person name="Yamada A."/>
            <person name="Yan M."/>
            <person name="Wang P."/>
            <person name="Xu J."/>
            <person name="Bruns T."/>
            <person name="Baldrian P."/>
            <person name="Vilgalys R."/>
            <person name="Dunand C."/>
            <person name="Henrissat B."/>
            <person name="Grigoriev I.V."/>
            <person name="Hibbett D."/>
            <person name="Nagy L.G."/>
            <person name="Martin F.M."/>
        </authorList>
    </citation>
    <scope>NUCLEOTIDE SEQUENCE</scope>
    <source>
        <strain evidence="1">UH-Tt-Lm1</strain>
    </source>
</reference>
<gene>
    <name evidence="1" type="ORF">BJ322DRAFT_1158658</name>
</gene>
<evidence type="ECO:0000313" key="2">
    <source>
        <dbReference type="Proteomes" id="UP000736335"/>
    </source>
</evidence>
<protein>
    <submittedName>
        <fullName evidence="1">Uncharacterized protein</fullName>
    </submittedName>
</protein>
<name>A0A9P6L5G1_9AGAM</name>
<dbReference type="Proteomes" id="UP000736335">
    <property type="component" value="Unassembled WGS sequence"/>
</dbReference>
<reference evidence="1" key="2">
    <citation type="submission" date="2020-11" db="EMBL/GenBank/DDBJ databases">
        <authorList>
            <consortium name="DOE Joint Genome Institute"/>
            <person name="Kuo A."/>
            <person name="Miyauchi S."/>
            <person name="Kiss E."/>
            <person name="Drula E."/>
            <person name="Kohler A."/>
            <person name="Sanchez-Garcia M."/>
            <person name="Andreopoulos B."/>
            <person name="Barry K.W."/>
            <person name="Bonito G."/>
            <person name="Buee M."/>
            <person name="Carver A."/>
            <person name="Chen C."/>
            <person name="Cichocki N."/>
            <person name="Clum A."/>
            <person name="Culley D."/>
            <person name="Crous P.W."/>
            <person name="Fauchery L."/>
            <person name="Girlanda M."/>
            <person name="Hayes R."/>
            <person name="Keri Z."/>
            <person name="Labutti K."/>
            <person name="Lipzen A."/>
            <person name="Lombard V."/>
            <person name="Magnuson J."/>
            <person name="Maillard F."/>
            <person name="Morin E."/>
            <person name="Murat C."/>
            <person name="Nolan M."/>
            <person name="Ohm R."/>
            <person name="Pangilinan J."/>
            <person name="Pereira M."/>
            <person name="Perotto S."/>
            <person name="Peter M."/>
            <person name="Riley R."/>
            <person name="Sitrit Y."/>
            <person name="Stielow B."/>
            <person name="Szollosi G."/>
            <person name="Zifcakova L."/>
            <person name="Stursova M."/>
            <person name="Spatafora J.W."/>
            <person name="Tedersoo L."/>
            <person name="Vaario L.-M."/>
            <person name="Yamada A."/>
            <person name="Yan M."/>
            <person name="Wang P."/>
            <person name="Xu J."/>
            <person name="Bruns T."/>
            <person name="Baldrian P."/>
            <person name="Vilgalys R."/>
            <person name="Henrissat B."/>
            <person name="Grigoriev I.V."/>
            <person name="Hibbett D."/>
            <person name="Nagy L.G."/>
            <person name="Martin F.M."/>
        </authorList>
    </citation>
    <scope>NUCLEOTIDE SEQUENCE</scope>
    <source>
        <strain evidence="1">UH-Tt-Lm1</strain>
    </source>
</reference>
<keyword evidence="2" id="KW-1185">Reference proteome</keyword>